<dbReference type="NCBIfam" id="TIGR01411">
    <property type="entry name" value="tatAE"/>
    <property type="match status" value="1"/>
</dbReference>
<evidence type="ECO:0000256" key="4">
    <source>
        <dbReference type="ARBA" id="ARBA00022692"/>
    </source>
</evidence>
<comment type="subunit">
    <text evidence="9">Forms a complex with TatC.</text>
</comment>
<evidence type="ECO:0000256" key="10">
    <source>
        <dbReference type="SAM" id="MobiDB-lite"/>
    </source>
</evidence>
<keyword evidence="4 9" id="KW-0812">Transmembrane</keyword>
<evidence type="ECO:0000256" key="2">
    <source>
        <dbReference type="ARBA" id="ARBA00022448"/>
    </source>
</evidence>
<dbReference type="PANTHER" id="PTHR42982:SF1">
    <property type="entry name" value="SEC-INDEPENDENT PROTEIN TRANSLOCASE PROTEIN TATA"/>
    <property type="match status" value="1"/>
</dbReference>
<evidence type="ECO:0000256" key="9">
    <source>
        <dbReference type="HAMAP-Rule" id="MF_00236"/>
    </source>
</evidence>
<proteinExistence type="inferred from homology"/>
<keyword evidence="7 9" id="KW-0811">Translocation</keyword>
<dbReference type="InterPro" id="IPR006312">
    <property type="entry name" value="TatA/E"/>
</dbReference>
<dbReference type="Gene3D" id="1.20.5.3310">
    <property type="match status" value="1"/>
</dbReference>
<dbReference type="GO" id="GO:0033281">
    <property type="term" value="C:TAT protein transport complex"/>
    <property type="evidence" value="ECO:0007669"/>
    <property type="project" value="UniProtKB-UniRule"/>
</dbReference>
<evidence type="ECO:0000256" key="8">
    <source>
        <dbReference type="ARBA" id="ARBA00023136"/>
    </source>
</evidence>
<name>A0A6J4UBM5_9BACT</name>
<dbReference type="PANTHER" id="PTHR42982">
    <property type="entry name" value="SEC-INDEPENDENT PROTEIN TRANSLOCASE PROTEIN TATA"/>
    <property type="match status" value="1"/>
</dbReference>
<comment type="similarity">
    <text evidence="9">Belongs to the TatA/E family.</text>
</comment>
<dbReference type="EMBL" id="CADCWL010000017">
    <property type="protein sequence ID" value="CAA9546340.1"/>
    <property type="molecule type" value="Genomic_DNA"/>
</dbReference>
<comment type="subcellular location">
    <subcellularLocation>
        <location evidence="1 9">Cell membrane</location>
        <topology evidence="1 9">Single-pass membrane protein</topology>
    </subcellularLocation>
</comment>
<dbReference type="PRINTS" id="PR01506">
    <property type="entry name" value="TATBPROTEIN"/>
</dbReference>
<keyword evidence="5 9" id="KW-0653">Protein transport</keyword>
<feature type="region of interest" description="Disordered" evidence="10">
    <location>
        <begin position="45"/>
        <end position="85"/>
    </location>
</feature>
<dbReference type="HAMAP" id="MF_00236">
    <property type="entry name" value="TatA_E"/>
    <property type="match status" value="1"/>
</dbReference>
<dbReference type="GO" id="GO:0043953">
    <property type="term" value="P:protein transport by the Tat complex"/>
    <property type="evidence" value="ECO:0007669"/>
    <property type="project" value="UniProtKB-UniRule"/>
</dbReference>
<keyword evidence="6 9" id="KW-1133">Transmembrane helix</keyword>
<evidence type="ECO:0000256" key="7">
    <source>
        <dbReference type="ARBA" id="ARBA00023010"/>
    </source>
</evidence>
<dbReference type="InterPro" id="IPR003369">
    <property type="entry name" value="TatA/B/E"/>
</dbReference>
<dbReference type="AlphaFoldDB" id="A0A6J4UBM5"/>
<gene>
    <name evidence="9" type="primary">tatA</name>
    <name evidence="11" type="ORF">AVDCRST_MAG19-281</name>
</gene>
<keyword evidence="3 9" id="KW-1003">Cell membrane</keyword>
<organism evidence="11">
    <name type="scientific">uncultured Thermomicrobiales bacterium</name>
    <dbReference type="NCBI Taxonomy" id="1645740"/>
    <lineage>
        <taxon>Bacteria</taxon>
        <taxon>Pseudomonadati</taxon>
        <taxon>Thermomicrobiota</taxon>
        <taxon>Thermomicrobia</taxon>
        <taxon>Thermomicrobiales</taxon>
        <taxon>environmental samples</taxon>
    </lineage>
</organism>
<feature type="transmembrane region" description="Helical" evidence="9">
    <location>
        <begin position="6"/>
        <end position="23"/>
    </location>
</feature>
<evidence type="ECO:0000256" key="3">
    <source>
        <dbReference type="ARBA" id="ARBA00022475"/>
    </source>
</evidence>
<sequence length="85" mass="9072">MGGLGWQELLIVMVIIMIIFGAGKLPDVARSLGQGVKEFKKESSDLGGTIASSSSTGATTTTTVERERGTDGRVIETREMRAEEI</sequence>
<dbReference type="Pfam" id="PF02416">
    <property type="entry name" value="TatA_B_E"/>
    <property type="match status" value="1"/>
</dbReference>
<evidence type="ECO:0000313" key="11">
    <source>
        <dbReference type="EMBL" id="CAA9546340.1"/>
    </source>
</evidence>
<evidence type="ECO:0000256" key="5">
    <source>
        <dbReference type="ARBA" id="ARBA00022927"/>
    </source>
</evidence>
<reference evidence="11" key="1">
    <citation type="submission" date="2020-02" db="EMBL/GenBank/DDBJ databases">
        <authorList>
            <person name="Meier V. D."/>
        </authorList>
    </citation>
    <scope>NUCLEOTIDE SEQUENCE</scope>
    <source>
        <strain evidence="11">AVDCRST_MAG19</strain>
    </source>
</reference>
<keyword evidence="2 9" id="KW-0813">Transport</keyword>
<evidence type="ECO:0000256" key="6">
    <source>
        <dbReference type="ARBA" id="ARBA00022989"/>
    </source>
</evidence>
<feature type="compositionally biased region" description="Low complexity" evidence="10">
    <location>
        <begin position="47"/>
        <end position="63"/>
    </location>
</feature>
<keyword evidence="8 9" id="KW-0472">Membrane</keyword>
<feature type="compositionally biased region" description="Basic and acidic residues" evidence="10">
    <location>
        <begin position="64"/>
        <end position="85"/>
    </location>
</feature>
<evidence type="ECO:0000256" key="1">
    <source>
        <dbReference type="ARBA" id="ARBA00004162"/>
    </source>
</evidence>
<accession>A0A6J4UBM5</accession>
<dbReference type="GO" id="GO:0008320">
    <property type="term" value="F:protein transmembrane transporter activity"/>
    <property type="evidence" value="ECO:0007669"/>
    <property type="project" value="UniProtKB-UniRule"/>
</dbReference>
<protein>
    <recommendedName>
        <fullName evidence="9">Sec-independent protein translocase protein TatA</fullName>
    </recommendedName>
</protein>
<comment type="function">
    <text evidence="9">Part of the twin-arginine translocation (Tat) system that transports large folded proteins containing a characteristic twin-arginine motif in their signal peptide across membranes. TatA could form the protein-conducting channel of the Tat system.</text>
</comment>